<dbReference type="PRINTS" id="PR00834">
    <property type="entry name" value="PROTEASES2C"/>
</dbReference>
<dbReference type="STRING" id="3750.A0A498J1J4"/>
<reference evidence="6 7" key="1">
    <citation type="submission" date="2018-10" db="EMBL/GenBank/DDBJ databases">
        <title>A high-quality apple genome assembly.</title>
        <authorList>
            <person name="Hu J."/>
        </authorList>
    </citation>
    <scope>NUCLEOTIDE SEQUENCE [LARGE SCALE GENOMIC DNA]</scope>
    <source>
        <strain evidence="7">cv. HFTH1</strain>
        <tissue evidence="6">Young leaf</tissue>
    </source>
</reference>
<dbReference type="SUPFAM" id="SSF50156">
    <property type="entry name" value="PDZ domain-like"/>
    <property type="match status" value="1"/>
</dbReference>
<evidence type="ECO:0000256" key="4">
    <source>
        <dbReference type="ARBA" id="ARBA00022825"/>
    </source>
</evidence>
<dbReference type="PANTHER" id="PTHR45980:SF18">
    <property type="entry name" value="PROTEASE DO-LIKE 9"/>
    <property type="match status" value="1"/>
</dbReference>
<dbReference type="InterPro" id="IPR036034">
    <property type="entry name" value="PDZ_sf"/>
</dbReference>
<dbReference type="EMBL" id="RDQH01000335">
    <property type="protein sequence ID" value="RXH89448.1"/>
    <property type="molecule type" value="Genomic_DNA"/>
</dbReference>
<accession>A0A498J1J4</accession>
<keyword evidence="4" id="KW-0720">Serine protease</keyword>
<dbReference type="InterPro" id="IPR046449">
    <property type="entry name" value="DEGP_PDZ_sf"/>
</dbReference>
<proteinExistence type="inferred from homology"/>
<keyword evidence="2" id="KW-0645">Protease</keyword>
<dbReference type="GO" id="GO:0006508">
    <property type="term" value="P:proteolysis"/>
    <property type="evidence" value="ECO:0007669"/>
    <property type="project" value="UniProtKB-KW"/>
</dbReference>
<comment type="caution">
    <text evidence="6">The sequence shown here is derived from an EMBL/GenBank/DDBJ whole genome shotgun (WGS) entry which is preliminary data.</text>
</comment>
<comment type="similarity">
    <text evidence="1">Belongs to the peptidase S1C family.</text>
</comment>
<dbReference type="AlphaFoldDB" id="A0A498J1J4"/>
<keyword evidence="7" id="KW-1185">Reference proteome</keyword>
<dbReference type="Gene3D" id="3.20.190.20">
    <property type="match status" value="1"/>
</dbReference>
<dbReference type="SUPFAM" id="SSF50494">
    <property type="entry name" value="Trypsin-like serine proteases"/>
    <property type="match status" value="1"/>
</dbReference>
<evidence type="ECO:0000256" key="3">
    <source>
        <dbReference type="ARBA" id="ARBA00022801"/>
    </source>
</evidence>
<gene>
    <name evidence="6" type="ORF">DVH24_031805</name>
</gene>
<evidence type="ECO:0000313" key="6">
    <source>
        <dbReference type="EMBL" id="RXH89448.1"/>
    </source>
</evidence>
<dbReference type="FunFam" id="2.40.10.10:FF:000131">
    <property type="entry name" value="Protease Do-like 9"/>
    <property type="match status" value="1"/>
</dbReference>
<dbReference type="Gene3D" id="2.30.42.10">
    <property type="match status" value="1"/>
</dbReference>
<evidence type="ECO:0000313" key="7">
    <source>
        <dbReference type="Proteomes" id="UP000290289"/>
    </source>
</evidence>
<dbReference type="Gene3D" id="2.40.10.10">
    <property type="entry name" value="Trypsin-like serine proteases"/>
    <property type="match status" value="2"/>
</dbReference>
<dbReference type="Pfam" id="PF13365">
    <property type="entry name" value="Trypsin_2"/>
    <property type="match status" value="1"/>
</dbReference>
<protein>
    <recommendedName>
        <fullName evidence="5">Protease Do-like PDZ domain-containing protein</fullName>
    </recommendedName>
</protein>
<keyword evidence="3" id="KW-0378">Hydrolase</keyword>
<dbReference type="InterPro" id="IPR043504">
    <property type="entry name" value="Peptidase_S1_PA_chymotrypsin"/>
</dbReference>
<dbReference type="InterPro" id="IPR009003">
    <property type="entry name" value="Peptidase_S1_PA"/>
</dbReference>
<dbReference type="InterPro" id="IPR041517">
    <property type="entry name" value="DEGP_PDZ"/>
</dbReference>
<feature type="domain" description="Protease Do-like PDZ" evidence="5">
    <location>
        <begin position="368"/>
        <end position="511"/>
    </location>
</feature>
<dbReference type="PANTHER" id="PTHR45980">
    <property type="match status" value="1"/>
</dbReference>
<evidence type="ECO:0000256" key="1">
    <source>
        <dbReference type="ARBA" id="ARBA00010541"/>
    </source>
</evidence>
<dbReference type="Proteomes" id="UP000290289">
    <property type="component" value="Chromosome 9"/>
</dbReference>
<evidence type="ECO:0000259" key="5">
    <source>
        <dbReference type="Pfam" id="PF17815"/>
    </source>
</evidence>
<organism evidence="6 7">
    <name type="scientific">Malus domestica</name>
    <name type="common">Apple</name>
    <name type="synonym">Pyrus malus</name>
    <dbReference type="NCBI Taxonomy" id="3750"/>
    <lineage>
        <taxon>Eukaryota</taxon>
        <taxon>Viridiplantae</taxon>
        <taxon>Streptophyta</taxon>
        <taxon>Embryophyta</taxon>
        <taxon>Tracheophyta</taxon>
        <taxon>Spermatophyta</taxon>
        <taxon>Magnoliopsida</taxon>
        <taxon>eudicotyledons</taxon>
        <taxon>Gunneridae</taxon>
        <taxon>Pentapetalae</taxon>
        <taxon>rosids</taxon>
        <taxon>fabids</taxon>
        <taxon>Rosales</taxon>
        <taxon>Rosaceae</taxon>
        <taxon>Amygdaloideae</taxon>
        <taxon>Maleae</taxon>
        <taxon>Malus</taxon>
    </lineage>
</organism>
<dbReference type="InterPro" id="IPR001940">
    <property type="entry name" value="Peptidase_S1C"/>
</dbReference>
<dbReference type="Pfam" id="PF17815">
    <property type="entry name" value="PDZ_3"/>
    <property type="match status" value="1"/>
</dbReference>
<name>A0A498J1J4_MALDO</name>
<dbReference type="FunFam" id="2.40.10.10:FF:000012">
    <property type="entry name" value="protease Do-like 9"/>
    <property type="match status" value="1"/>
</dbReference>
<dbReference type="GO" id="GO:0004252">
    <property type="term" value="F:serine-type endopeptidase activity"/>
    <property type="evidence" value="ECO:0007669"/>
    <property type="project" value="InterPro"/>
</dbReference>
<evidence type="ECO:0000256" key="2">
    <source>
        <dbReference type="ARBA" id="ARBA00022670"/>
    </source>
</evidence>
<sequence length="537" mass="58761">MHIQHISPASAATVSDAVSLPPATGPLSSEPIKISAFGLPDQNGTCGSDLSVVSEPLMTVPRWERVGRVVPSMDAVVKVFCVHTEPNFSLPWQRKKQYSSSSSGFVIRGRRVLTNAHSVDHHTQVKLKKRGSDTKYLATVLAIGTECDIAMLTVSDDEFWEGISPVEFGDLPALQDSVTVVGYPIGGDTISVTSGVVSRMEILPYVHGSTELLGMQIDAAINSGNSGGPAFNDKGECVGIAFQSLKHEDAENIGYVIPVPVIMHFIQDYEKNGVYTGFPILGIKWQKMENPDLRMSMGMRPDQKGIRIRRLEPTALESQLLKPSDIILSFDGVNIASDGTGDNALVKVLRNSETLEFSIKLAKHKELIPSHIEGKPPSYYIVAGFVLTAVSLPYLRSEFGNIFDVPIKLLDKHLHAMAQSIDEQLVVVSQVLVADINIGYEDIVNNQVLSFNDMPVKNLKSLAIMVENCDDEYLKFGLEYNQMVVLQTKAAKAAMLDILTTHCISSSMSDDLKTKENALEEVNSMADDLRDTILEKS</sequence>